<gene>
    <name evidence="3" type="ORF">BC936DRAFT_148931</name>
</gene>
<dbReference type="PROSITE" id="PS50222">
    <property type="entry name" value="EF_HAND_2"/>
    <property type="match status" value="1"/>
</dbReference>
<organism evidence="3 4">
    <name type="scientific">Jimgerdemannia flammicorona</name>
    <dbReference type="NCBI Taxonomy" id="994334"/>
    <lineage>
        <taxon>Eukaryota</taxon>
        <taxon>Fungi</taxon>
        <taxon>Fungi incertae sedis</taxon>
        <taxon>Mucoromycota</taxon>
        <taxon>Mucoromycotina</taxon>
        <taxon>Endogonomycetes</taxon>
        <taxon>Endogonales</taxon>
        <taxon>Endogonaceae</taxon>
        <taxon>Jimgerdemannia</taxon>
    </lineage>
</organism>
<name>A0A433D1Y9_9FUNG</name>
<dbReference type="GO" id="GO:0005509">
    <property type="term" value="F:calcium ion binding"/>
    <property type="evidence" value="ECO:0007669"/>
    <property type="project" value="InterPro"/>
</dbReference>
<dbReference type="EMBL" id="RBNI01008240">
    <property type="protein sequence ID" value="RUP44857.1"/>
    <property type="molecule type" value="Genomic_DNA"/>
</dbReference>
<protein>
    <recommendedName>
        <fullName evidence="2">EF-hand domain-containing protein</fullName>
    </recommendedName>
</protein>
<comment type="caution">
    <text evidence="3">The sequence shown here is derived from an EMBL/GenBank/DDBJ whole genome shotgun (WGS) entry which is preliminary data.</text>
</comment>
<reference evidence="3 4" key="1">
    <citation type="journal article" date="2018" name="New Phytol.">
        <title>Phylogenomics of Endogonaceae and evolution of mycorrhizas within Mucoromycota.</title>
        <authorList>
            <person name="Chang Y."/>
            <person name="Desiro A."/>
            <person name="Na H."/>
            <person name="Sandor L."/>
            <person name="Lipzen A."/>
            <person name="Clum A."/>
            <person name="Barry K."/>
            <person name="Grigoriev I.V."/>
            <person name="Martin F.M."/>
            <person name="Stajich J.E."/>
            <person name="Smith M.E."/>
            <person name="Bonito G."/>
            <person name="Spatafora J.W."/>
        </authorList>
    </citation>
    <scope>NUCLEOTIDE SEQUENCE [LARGE SCALE GENOMIC DNA]</scope>
    <source>
        <strain evidence="3 4">GMNB39</strain>
    </source>
</reference>
<sequence length="69" mass="7759">MPAELLDDDDQLTEKLERVLTEIFRRFDKDNDGALNTKELEEYALATNGQEVCVCVLLCGVGLRSVRGE</sequence>
<accession>A0A433D1Y9</accession>
<evidence type="ECO:0000256" key="1">
    <source>
        <dbReference type="ARBA" id="ARBA00022837"/>
    </source>
</evidence>
<dbReference type="InterPro" id="IPR018247">
    <property type="entry name" value="EF_Hand_1_Ca_BS"/>
</dbReference>
<dbReference type="Pfam" id="PF00036">
    <property type="entry name" value="EF-hand_1"/>
    <property type="match status" value="1"/>
</dbReference>
<dbReference type="PROSITE" id="PS00018">
    <property type="entry name" value="EF_HAND_1"/>
    <property type="match status" value="1"/>
</dbReference>
<dbReference type="InterPro" id="IPR011992">
    <property type="entry name" value="EF-hand-dom_pair"/>
</dbReference>
<dbReference type="AlphaFoldDB" id="A0A433D1Y9"/>
<evidence type="ECO:0000313" key="4">
    <source>
        <dbReference type="Proteomes" id="UP000268093"/>
    </source>
</evidence>
<feature type="domain" description="EF-hand" evidence="2">
    <location>
        <begin position="15"/>
        <end position="50"/>
    </location>
</feature>
<proteinExistence type="predicted"/>
<dbReference type="Gene3D" id="1.10.238.10">
    <property type="entry name" value="EF-hand"/>
    <property type="match status" value="1"/>
</dbReference>
<dbReference type="SUPFAM" id="SSF47473">
    <property type="entry name" value="EF-hand"/>
    <property type="match status" value="1"/>
</dbReference>
<dbReference type="InterPro" id="IPR002048">
    <property type="entry name" value="EF_hand_dom"/>
</dbReference>
<keyword evidence="4" id="KW-1185">Reference proteome</keyword>
<evidence type="ECO:0000313" key="3">
    <source>
        <dbReference type="EMBL" id="RUP44857.1"/>
    </source>
</evidence>
<dbReference type="Proteomes" id="UP000268093">
    <property type="component" value="Unassembled WGS sequence"/>
</dbReference>
<evidence type="ECO:0000259" key="2">
    <source>
        <dbReference type="PROSITE" id="PS50222"/>
    </source>
</evidence>
<keyword evidence="1" id="KW-0106">Calcium</keyword>
<dbReference type="OrthoDB" id="26525at2759"/>